<dbReference type="CDD" id="cd01475">
    <property type="entry name" value="vWA_Matrilin"/>
    <property type="match status" value="1"/>
</dbReference>
<dbReference type="FunFam" id="3.40.50.410:FF:000018">
    <property type="entry name" value="Matrilin 1"/>
    <property type="match status" value="1"/>
</dbReference>
<dbReference type="InterPro" id="IPR032376">
    <property type="entry name" value="DOCK_N"/>
</dbReference>
<dbReference type="GO" id="GO:0016020">
    <property type="term" value="C:membrane"/>
    <property type="evidence" value="ECO:0007669"/>
    <property type="project" value="InterPro"/>
</dbReference>
<dbReference type="EMBL" id="KB031148">
    <property type="protein sequence ID" value="ELK02040.1"/>
    <property type="molecule type" value="Genomic_DNA"/>
</dbReference>
<gene>
    <name evidence="15" type="ORF">PAL_GLEAN10015041</name>
</gene>
<dbReference type="Pfam" id="PF14670">
    <property type="entry name" value="FXa_inhibition"/>
    <property type="match status" value="1"/>
</dbReference>
<comment type="function">
    <text evidence="9">A major component of the extracellular matrix of non-articular cartilage. Binds to type 2 collagens and forms long concatenated protein networks as part of the extracellular matrix. Required for the network-like organization and bundling of collagen fibrils surrounding chondrocytes in the zones of maturation and hypertrophy. Required for mechanotransduction and adaption to mechanical loading in cartilage chondrocytes, resulting in an increase in expression of the extracellular matrix components ACAN and COL2A1. Acts as a moderator of angiogenesis in response to injury.</text>
</comment>
<dbReference type="FunFam" id="2.10.25.10:FF:000600">
    <property type="entry name" value="cartilage matrix protein-like"/>
    <property type="match status" value="1"/>
</dbReference>
<dbReference type="InterPro" id="IPR004687">
    <property type="entry name" value="LAPTM4/5"/>
</dbReference>
<keyword evidence="5" id="KW-0732">Signal</keyword>
<dbReference type="Pfam" id="PF03821">
    <property type="entry name" value="Mtp"/>
    <property type="match status" value="1"/>
</dbReference>
<evidence type="ECO:0000256" key="1">
    <source>
        <dbReference type="ARBA" id="ARBA00004498"/>
    </source>
</evidence>
<sequence length="807" mass="89222">MTRTRLPPDKLQQEIMSILLFIEHSVEVAHGKASCKFSQTGYLRIADLISSFLLITMLFFISVSLLIGVVKNREKYLLPFMSLQIMDFLLCLFTLLGSYVELPAYLKFVSRSRSRAPPSKVPLMTLQLLDFCLSILTLCSSYMEVPTYLNFKSMNHMNYFPSQEGMAYNQFIKMMIIFSIAFIAVLILKVVLPSYEEAMSLPPKTPEGNPAPPPYSEAEWVGEKAFWADGPVCAKGWRRNPGVQVQLERRASVDRQGTVETEEGKCVRTMRVISGTGLVLCGLLLLLLAPRTLGLAPQSRGRLCRTRPTDLVFVVDSSRSVRPVEFEKVKVFLSQVIESLNVGPNATRVGVVNYASSVKQEFPLRAHGSKAALLQAVRRIQPLSTGTMTGLAIQYAVTKAFSDADGGRSRSPDISKVVIVVTDGRPQDSVRDVSARARASGIELFAIGVGRVDKATLRQIASEPQDEHIDYVESYSVIEKLSKKFQEAFCLVSDLCATGDHDCEQVCISSPGSYTCACREGFTLNSDGKTCNVCRGGGGSSATDLVFLIDGSKSVRPENFELVKKFINQIVDTLDVSDKLAQVGLVQYSSSVRQEFPLGRFHTKKDIKAAVRNMSYMERGTMTGAALKYLIDNSFTVSSGARPGAQKVGIVFTDGRSQDYINDAAKKAKDLGFKMFAVGVGNAVEDELREIASEPVAEHYFYTADFKTINQIGKKLQRKICVVKQDREVPGHLSGLAETERQAAFPGNVLWGGESGGASKKERFLQVQSMMYDLMEWRSQLLSGTLPKDELKELKQKVTSKIDYGNK</sequence>
<dbReference type="Gene3D" id="3.40.50.410">
    <property type="entry name" value="von Willebrand factor, type A domain"/>
    <property type="match status" value="2"/>
</dbReference>
<evidence type="ECO:0000256" key="7">
    <source>
        <dbReference type="ARBA" id="ARBA00023157"/>
    </source>
</evidence>
<keyword evidence="2" id="KW-0964">Secreted</keyword>
<evidence type="ECO:0000256" key="11">
    <source>
        <dbReference type="ARBA" id="ARBA00093641"/>
    </source>
</evidence>
<evidence type="ECO:0000256" key="9">
    <source>
        <dbReference type="ARBA" id="ARBA00093320"/>
    </source>
</evidence>
<feature type="domain" description="VWFA" evidence="14">
    <location>
        <begin position="544"/>
        <end position="716"/>
    </location>
</feature>
<keyword evidence="16" id="KW-1185">Reference proteome</keyword>
<dbReference type="STRING" id="9402.L5JRT0"/>
<dbReference type="Gene3D" id="2.10.25.10">
    <property type="entry name" value="Laminin"/>
    <property type="match status" value="1"/>
</dbReference>
<dbReference type="AlphaFoldDB" id="L5JRT0"/>
<evidence type="ECO:0000256" key="2">
    <source>
        <dbReference type="ARBA" id="ARBA00022525"/>
    </source>
</evidence>
<keyword evidence="13" id="KW-1133">Transmembrane helix</keyword>
<dbReference type="FunFam" id="3.40.50.410:FF:000004">
    <property type="entry name" value="collagen alpha-6(VI) chain"/>
    <property type="match status" value="1"/>
</dbReference>
<dbReference type="InParanoid" id="L5JRT0"/>
<dbReference type="SUPFAM" id="SSF53300">
    <property type="entry name" value="vWA-like"/>
    <property type="match status" value="2"/>
</dbReference>
<dbReference type="Proteomes" id="UP000010552">
    <property type="component" value="Unassembled WGS sequence"/>
</dbReference>
<keyword evidence="3" id="KW-0272">Extracellular matrix</keyword>
<dbReference type="InterPro" id="IPR042455">
    <property type="entry name" value="DOCK_N_sub1"/>
</dbReference>
<feature type="transmembrane region" description="Helical" evidence="13">
    <location>
        <begin position="272"/>
        <end position="290"/>
    </location>
</feature>
<name>L5JRT0_PTEAL</name>
<evidence type="ECO:0000256" key="8">
    <source>
        <dbReference type="ARBA" id="ARBA00023180"/>
    </source>
</evidence>
<keyword evidence="4" id="KW-0245">EGF-like domain</keyword>
<dbReference type="PANTHER" id="PTHR24020">
    <property type="entry name" value="COLLAGEN ALPHA"/>
    <property type="match status" value="1"/>
</dbReference>
<dbReference type="InterPro" id="IPR001881">
    <property type="entry name" value="EGF-like_Ca-bd_dom"/>
</dbReference>
<keyword evidence="8" id="KW-0325">Glycoprotein</keyword>
<accession>L5JRT0</accession>
<dbReference type="InterPro" id="IPR036465">
    <property type="entry name" value="vWFA_dom_sf"/>
</dbReference>
<protein>
    <recommendedName>
        <fullName evidence="11">Matrilin-1</fullName>
    </recommendedName>
    <alternativeName>
        <fullName evidence="12">Cartilage matrix protein</fullName>
    </alternativeName>
</protein>
<evidence type="ECO:0000256" key="13">
    <source>
        <dbReference type="SAM" id="Phobius"/>
    </source>
</evidence>
<dbReference type="PANTHER" id="PTHR24020:SF16">
    <property type="entry name" value="CARTILAGE MATRIX PROTEIN"/>
    <property type="match status" value="1"/>
</dbReference>
<dbReference type="InterPro" id="IPR050525">
    <property type="entry name" value="ECM_Assembly_Org"/>
</dbReference>
<keyword evidence="7" id="KW-1015">Disulfide bond</keyword>
<dbReference type="InterPro" id="IPR002035">
    <property type="entry name" value="VWF_A"/>
</dbReference>
<organism evidence="15 16">
    <name type="scientific">Pteropus alecto</name>
    <name type="common">Black flying fox</name>
    <dbReference type="NCBI Taxonomy" id="9402"/>
    <lineage>
        <taxon>Eukaryota</taxon>
        <taxon>Metazoa</taxon>
        <taxon>Chordata</taxon>
        <taxon>Craniata</taxon>
        <taxon>Vertebrata</taxon>
        <taxon>Euteleostomi</taxon>
        <taxon>Mammalia</taxon>
        <taxon>Eutheria</taxon>
        <taxon>Laurasiatheria</taxon>
        <taxon>Chiroptera</taxon>
        <taxon>Yinpterochiroptera</taxon>
        <taxon>Pteropodoidea</taxon>
        <taxon>Pteropodidae</taxon>
        <taxon>Pteropodinae</taxon>
        <taxon>Pteropus</taxon>
    </lineage>
</organism>
<dbReference type="PROSITE" id="PS01186">
    <property type="entry name" value="EGF_2"/>
    <property type="match status" value="1"/>
</dbReference>
<proteinExistence type="predicted"/>
<keyword evidence="13" id="KW-0472">Membrane</keyword>
<dbReference type="Pfam" id="PF16172">
    <property type="entry name" value="DOCK_N"/>
    <property type="match status" value="1"/>
</dbReference>
<dbReference type="eggNOG" id="KOG1217">
    <property type="taxonomic scope" value="Eukaryota"/>
</dbReference>
<dbReference type="GO" id="GO:0031012">
    <property type="term" value="C:extracellular matrix"/>
    <property type="evidence" value="ECO:0007669"/>
    <property type="project" value="UniProtKB-ARBA"/>
</dbReference>
<dbReference type="Gene3D" id="1.20.1270.350">
    <property type="entry name" value="Dedicator of cytokinesis N-terminal subdomain"/>
    <property type="match status" value="1"/>
</dbReference>
<feature type="transmembrane region" description="Helical" evidence="13">
    <location>
        <begin position="121"/>
        <end position="143"/>
    </location>
</feature>
<comment type="subcellular location">
    <subcellularLocation>
        <location evidence="1">Secreted</location>
        <location evidence="1">Extracellular space</location>
        <location evidence="1">Extracellular matrix</location>
    </subcellularLocation>
</comment>
<reference evidence="16" key="1">
    <citation type="journal article" date="2013" name="Science">
        <title>Comparative analysis of bat genomes provides insight into the evolution of flight and immunity.</title>
        <authorList>
            <person name="Zhang G."/>
            <person name="Cowled C."/>
            <person name="Shi Z."/>
            <person name="Huang Z."/>
            <person name="Bishop-Lilly K.A."/>
            <person name="Fang X."/>
            <person name="Wynne J.W."/>
            <person name="Xiong Z."/>
            <person name="Baker M.L."/>
            <person name="Zhao W."/>
            <person name="Tachedjian M."/>
            <person name="Zhu Y."/>
            <person name="Zhou P."/>
            <person name="Jiang X."/>
            <person name="Ng J."/>
            <person name="Yang L."/>
            <person name="Wu L."/>
            <person name="Xiao J."/>
            <person name="Feng Y."/>
            <person name="Chen Y."/>
            <person name="Sun X."/>
            <person name="Zhang Y."/>
            <person name="Marsh G.A."/>
            <person name="Crameri G."/>
            <person name="Broder C.C."/>
            <person name="Frey K.G."/>
            <person name="Wang L.F."/>
            <person name="Wang J."/>
        </authorList>
    </citation>
    <scope>NUCLEOTIDE SEQUENCE [LARGE SCALE GENOMIC DNA]</scope>
</reference>
<evidence type="ECO:0000256" key="12">
    <source>
        <dbReference type="ARBA" id="ARBA00093674"/>
    </source>
</evidence>
<keyword evidence="6" id="KW-0677">Repeat</keyword>
<dbReference type="NCBIfam" id="TIGR00799">
    <property type="entry name" value="mtp"/>
    <property type="match status" value="1"/>
</dbReference>
<dbReference type="SMART" id="SM00327">
    <property type="entry name" value="VWA"/>
    <property type="match status" value="2"/>
</dbReference>
<feature type="transmembrane region" description="Helical" evidence="13">
    <location>
        <begin position="48"/>
        <end position="70"/>
    </location>
</feature>
<dbReference type="InterPro" id="IPR018396">
    <property type="entry name" value="LAPTM_4A/5"/>
</dbReference>
<dbReference type="SMART" id="SM00179">
    <property type="entry name" value="EGF_CA"/>
    <property type="match status" value="1"/>
</dbReference>
<keyword evidence="13" id="KW-0812">Transmembrane</keyword>
<evidence type="ECO:0000256" key="3">
    <source>
        <dbReference type="ARBA" id="ARBA00022530"/>
    </source>
</evidence>
<evidence type="ECO:0000256" key="6">
    <source>
        <dbReference type="ARBA" id="ARBA00022737"/>
    </source>
</evidence>
<evidence type="ECO:0000259" key="14">
    <source>
        <dbReference type="PROSITE" id="PS50234"/>
    </source>
</evidence>
<evidence type="ECO:0000256" key="5">
    <source>
        <dbReference type="ARBA" id="ARBA00022729"/>
    </source>
</evidence>
<feature type="transmembrane region" description="Helical" evidence="13">
    <location>
        <begin position="76"/>
        <end position="100"/>
    </location>
</feature>
<dbReference type="InterPro" id="IPR000742">
    <property type="entry name" value="EGF"/>
</dbReference>
<evidence type="ECO:0000256" key="10">
    <source>
        <dbReference type="ARBA" id="ARBA00093574"/>
    </source>
</evidence>
<evidence type="ECO:0000256" key="4">
    <source>
        <dbReference type="ARBA" id="ARBA00022536"/>
    </source>
</evidence>
<evidence type="ECO:0000313" key="16">
    <source>
        <dbReference type="Proteomes" id="UP000010552"/>
    </source>
</evidence>
<comment type="subunit">
    <text evidence="10">Homotrimer. Part of a complex composed of MATN1 (via VWFA1 domain), type 2 collagens and type 6 collagens. Forms a complex (via covalent bonds) with ACAN; the interaction increases in abundance with increasing age of the organism via an increase in occupancy of MATN1 binding sites. Interacts with COMP.</text>
</comment>
<feature type="domain" description="VWFA" evidence="14">
    <location>
        <begin position="310"/>
        <end position="485"/>
    </location>
</feature>
<dbReference type="PRINTS" id="PR00453">
    <property type="entry name" value="VWFADOMAIN"/>
</dbReference>
<dbReference type="SMART" id="SM00181">
    <property type="entry name" value="EGF"/>
    <property type="match status" value="1"/>
</dbReference>
<dbReference type="GO" id="GO:0005509">
    <property type="term" value="F:calcium ion binding"/>
    <property type="evidence" value="ECO:0007669"/>
    <property type="project" value="InterPro"/>
</dbReference>
<evidence type="ECO:0000313" key="15">
    <source>
        <dbReference type="EMBL" id="ELK02040.1"/>
    </source>
</evidence>
<dbReference type="FunCoup" id="L5JRT0">
    <property type="interactions" value="46"/>
</dbReference>
<dbReference type="PROSITE" id="PS50234">
    <property type="entry name" value="VWFA"/>
    <property type="match status" value="2"/>
</dbReference>
<dbReference type="Pfam" id="PF00092">
    <property type="entry name" value="VWA"/>
    <property type="match status" value="2"/>
</dbReference>
<feature type="transmembrane region" description="Helical" evidence="13">
    <location>
        <begin position="171"/>
        <end position="192"/>
    </location>
</feature>